<dbReference type="EMBL" id="RQJX01000022">
    <property type="protein sequence ID" value="RQN02323.1"/>
    <property type="molecule type" value="Genomic_DNA"/>
</dbReference>
<protein>
    <submittedName>
        <fullName evidence="2">Uncharacterized protein</fullName>
    </submittedName>
</protein>
<proteinExistence type="predicted"/>
<name>A0A3N6WLX2_9ACTN</name>
<evidence type="ECO:0000313" key="3">
    <source>
        <dbReference type="Proteomes" id="UP000275225"/>
    </source>
</evidence>
<dbReference type="AlphaFoldDB" id="A0A3N6WLX2"/>
<feature type="region of interest" description="Disordered" evidence="1">
    <location>
        <begin position="407"/>
        <end position="434"/>
    </location>
</feature>
<feature type="region of interest" description="Disordered" evidence="1">
    <location>
        <begin position="1"/>
        <end position="20"/>
    </location>
</feature>
<accession>A0A3N6WLX2</accession>
<feature type="compositionally biased region" description="Acidic residues" evidence="1">
    <location>
        <begin position="1"/>
        <end position="12"/>
    </location>
</feature>
<evidence type="ECO:0000313" key="2">
    <source>
        <dbReference type="EMBL" id="RQN02323.1"/>
    </source>
</evidence>
<keyword evidence="3" id="KW-1185">Reference proteome</keyword>
<reference evidence="2 3" key="1">
    <citation type="submission" date="2018-11" db="EMBL/GenBank/DDBJ databases">
        <authorList>
            <person name="Li F."/>
        </authorList>
    </citation>
    <scope>NUCLEOTIDE SEQUENCE [LARGE SCALE GENOMIC DNA]</scope>
    <source>
        <strain evidence="2 3">YS17T</strain>
    </source>
</reference>
<dbReference type="Proteomes" id="UP000275225">
    <property type="component" value="Unassembled WGS sequence"/>
</dbReference>
<dbReference type="RefSeq" id="WP_124237755.1">
    <property type="nucleotide sequence ID" value="NZ_JBHUFI010000017.1"/>
</dbReference>
<organism evidence="2 3">
    <name type="scientific">Aeromicrobium camelliae</name>
    <dbReference type="NCBI Taxonomy" id="1538144"/>
    <lineage>
        <taxon>Bacteria</taxon>
        <taxon>Bacillati</taxon>
        <taxon>Actinomycetota</taxon>
        <taxon>Actinomycetes</taxon>
        <taxon>Propionibacteriales</taxon>
        <taxon>Nocardioidaceae</taxon>
        <taxon>Aeromicrobium</taxon>
    </lineage>
</organism>
<sequence>MHEGDDTMAENQDDARAVSPRHVDVRVMIEAASQEEARALLRSLLRDATGADTGEAGPGSREGGARVRGWSITEPTRELWDSLSEGGIPEILTEMFPPEPDPTDYRTPGGALDEEAYDEACEQWRDQCLSLAVTAARLPDLLERVERAERVRDGLLDVMERHALPPHPDVLELRDQQGRPDVAAYRAAVHDWEQECLTTLLMQNEALEQLGQEGGPRTAYLPAQFHQEWLPADLLALTALRELLEQPSAFTGRLLGREQREELAAMLFAADPEVSISDPDTPGGMPIYEGQASDAHKWIIPGVYQATGMDGQGEFRVVVGRSPIGNTGTASAAFPPAEHDSTVLNQIARALEEAAEVDPDDDFHWEIPDDGLRELVERIDTLVTATGRTAADGGTLIERGSLLSDLLARREQSLHPDQDRPDPGPRHGDTDLSR</sequence>
<comment type="caution">
    <text evidence="2">The sequence shown here is derived from an EMBL/GenBank/DDBJ whole genome shotgun (WGS) entry which is preliminary data.</text>
</comment>
<gene>
    <name evidence="2" type="ORF">EHW97_13795</name>
</gene>
<dbReference type="OrthoDB" id="5036804at2"/>
<evidence type="ECO:0000256" key="1">
    <source>
        <dbReference type="SAM" id="MobiDB-lite"/>
    </source>
</evidence>
<feature type="region of interest" description="Disordered" evidence="1">
    <location>
        <begin position="49"/>
        <end position="69"/>
    </location>
</feature>